<feature type="compositionally biased region" description="Basic and acidic residues" evidence="1">
    <location>
        <begin position="39"/>
        <end position="50"/>
    </location>
</feature>
<gene>
    <name evidence="2" type="ORF">Mam01_07580</name>
</gene>
<reference evidence="2 3" key="1">
    <citation type="submission" date="2021-01" db="EMBL/GenBank/DDBJ databases">
        <title>Whole genome shotgun sequence of Microbispora amethystogenes NBRC 101907.</title>
        <authorList>
            <person name="Komaki H."/>
            <person name="Tamura T."/>
        </authorList>
    </citation>
    <scope>NUCLEOTIDE SEQUENCE [LARGE SCALE GENOMIC DNA]</scope>
    <source>
        <strain evidence="2 3">NBRC 101907</strain>
    </source>
</reference>
<evidence type="ECO:0000313" key="3">
    <source>
        <dbReference type="Proteomes" id="UP000651728"/>
    </source>
</evidence>
<accession>A0ABQ4F717</accession>
<name>A0ABQ4F717_9ACTN</name>
<proteinExistence type="predicted"/>
<keyword evidence="3" id="KW-1185">Reference proteome</keyword>
<evidence type="ECO:0000256" key="1">
    <source>
        <dbReference type="SAM" id="MobiDB-lite"/>
    </source>
</evidence>
<feature type="region of interest" description="Disordered" evidence="1">
    <location>
        <begin position="39"/>
        <end position="81"/>
    </location>
</feature>
<dbReference type="EMBL" id="BOOB01000004">
    <property type="protein sequence ID" value="GIH30594.1"/>
    <property type="molecule type" value="Genomic_DNA"/>
</dbReference>
<organism evidence="2 3">
    <name type="scientific">Microbispora amethystogenes</name>
    <dbReference type="NCBI Taxonomy" id="1427754"/>
    <lineage>
        <taxon>Bacteria</taxon>
        <taxon>Bacillati</taxon>
        <taxon>Actinomycetota</taxon>
        <taxon>Actinomycetes</taxon>
        <taxon>Streptosporangiales</taxon>
        <taxon>Streptosporangiaceae</taxon>
        <taxon>Microbispora</taxon>
    </lineage>
</organism>
<sequence length="106" mass="12090">MSKNVRVVIWRTRPCSPVRLMRRGAFARECLTNAVRRERGSRWMHRKAEEEVGAEPPADDDNAARRRLGHAQQGMICQTRPSVRKDAVTRLGCPWSVAVPRASPDR</sequence>
<comment type="caution">
    <text evidence="2">The sequence shown here is derived from an EMBL/GenBank/DDBJ whole genome shotgun (WGS) entry which is preliminary data.</text>
</comment>
<feature type="compositionally biased region" description="Acidic residues" evidence="1">
    <location>
        <begin position="51"/>
        <end position="61"/>
    </location>
</feature>
<protein>
    <submittedName>
        <fullName evidence="2">Uncharacterized protein</fullName>
    </submittedName>
</protein>
<dbReference type="Proteomes" id="UP000651728">
    <property type="component" value="Unassembled WGS sequence"/>
</dbReference>
<evidence type="ECO:0000313" key="2">
    <source>
        <dbReference type="EMBL" id="GIH30594.1"/>
    </source>
</evidence>